<comment type="caution">
    <text evidence="1">The sequence shown here is derived from an EMBL/GenBank/DDBJ whole genome shotgun (WGS) entry which is preliminary data.</text>
</comment>
<accession>A0AAV0FU70</accession>
<proteinExistence type="predicted"/>
<name>A0AAV0FU70_9ASTE</name>
<sequence length="118" mass="13728">MGATYGVANLVGPTQPPTLETGWAELKRTTWPGRIKFGWLVLVDSPQQILAQLRRGGYHFLIFDSGHSKCMNEYAVPYMLLGVYTDQGVMFLDKHDEYLRMRKSAFRWNYHWDLSKQK</sequence>
<reference evidence="1" key="1">
    <citation type="submission" date="2022-07" db="EMBL/GenBank/DDBJ databases">
        <authorList>
            <person name="Macas J."/>
            <person name="Novak P."/>
            <person name="Neumann P."/>
        </authorList>
    </citation>
    <scope>NUCLEOTIDE SEQUENCE</scope>
</reference>
<keyword evidence="2" id="KW-1185">Reference proteome</keyword>
<evidence type="ECO:0000313" key="1">
    <source>
        <dbReference type="EMBL" id="CAH9138881.1"/>
    </source>
</evidence>
<protein>
    <submittedName>
        <fullName evidence="1">Uncharacterized protein</fullName>
    </submittedName>
</protein>
<organism evidence="1 2">
    <name type="scientific">Cuscuta epithymum</name>
    <dbReference type="NCBI Taxonomy" id="186058"/>
    <lineage>
        <taxon>Eukaryota</taxon>
        <taxon>Viridiplantae</taxon>
        <taxon>Streptophyta</taxon>
        <taxon>Embryophyta</taxon>
        <taxon>Tracheophyta</taxon>
        <taxon>Spermatophyta</taxon>
        <taxon>Magnoliopsida</taxon>
        <taxon>eudicotyledons</taxon>
        <taxon>Gunneridae</taxon>
        <taxon>Pentapetalae</taxon>
        <taxon>asterids</taxon>
        <taxon>lamiids</taxon>
        <taxon>Solanales</taxon>
        <taxon>Convolvulaceae</taxon>
        <taxon>Cuscuteae</taxon>
        <taxon>Cuscuta</taxon>
        <taxon>Cuscuta subgen. Cuscuta</taxon>
    </lineage>
</organism>
<dbReference type="Proteomes" id="UP001152523">
    <property type="component" value="Unassembled WGS sequence"/>
</dbReference>
<dbReference type="AlphaFoldDB" id="A0AAV0FU70"/>
<dbReference type="EMBL" id="CAMAPF010001012">
    <property type="protein sequence ID" value="CAH9138881.1"/>
    <property type="molecule type" value="Genomic_DNA"/>
</dbReference>
<gene>
    <name evidence="1" type="ORF">CEPIT_LOCUS37156</name>
</gene>
<evidence type="ECO:0000313" key="2">
    <source>
        <dbReference type="Proteomes" id="UP001152523"/>
    </source>
</evidence>